<keyword evidence="1" id="KW-0677">Repeat</keyword>
<keyword evidence="4" id="KW-0732">Signal</keyword>
<dbReference type="InterPro" id="IPR019734">
    <property type="entry name" value="TPR_rpt"/>
</dbReference>
<evidence type="ECO:0000313" key="6">
    <source>
        <dbReference type="Proteomes" id="UP001293718"/>
    </source>
</evidence>
<feature type="repeat" description="TPR" evidence="3">
    <location>
        <begin position="74"/>
        <end position="107"/>
    </location>
</feature>
<dbReference type="EMBL" id="JAXOJX010000040">
    <property type="protein sequence ID" value="MDZ5459178.1"/>
    <property type="molecule type" value="Genomic_DNA"/>
</dbReference>
<feature type="repeat" description="TPR" evidence="3">
    <location>
        <begin position="40"/>
        <end position="73"/>
    </location>
</feature>
<organism evidence="5 6">
    <name type="scientific">Azohydromonas lata</name>
    <dbReference type="NCBI Taxonomy" id="45677"/>
    <lineage>
        <taxon>Bacteria</taxon>
        <taxon>Pseudomonadati</taxon>
        <taxon>Pseudomonadota</taxon>
        <taxon>Betaproteobacteria</taxon>
        <taxon>Burkholderiales</taxon>
        <taxon>Sphaerotilaceae</taxon>
        <taxon>Azohydromonas</taxon>
    </lineage>
</organism>
<dbReference type="PROSITE" id="PS51257">
    <property type="entry name" value="PROKAR_LIPOPROTEIN"/>
    <property type="match status" value="1"/>
</dbReference>
<dbReference type="Gene3D" id="1.25.40.10">
    <property type="entry name" value="Tetratricopeptide repeat domain"/>
    <property type="match status" value="1"/>
</dbReference>
<dbReference type="InterPro" id="IPR050498">
    <property type="entry name" value="Ycf3"/>
</dbReference>
<dbReference type="RefSeq" id="WP_322466991.1">
    <property type="nucleotide sequence ID" value="NZ_JAXOJX010000040.1"/>
</dbReference>
<dbReference type="InterPro" id="IPR013360">
    <property type="entry name" value="Pilus_4_PilW"/>
</dbReference>
<dbReference type="PANTHER" id="PTHR44858:SF1">
    <property type="entry name" value="UDP-N-ACETYLGLUCOSAMINE--PEPTIDE N-ACETYLGLUCOSAMINYLTRANSFERASE SPINDLY-RELATED"/>
    <property type="match status" value="1"/>
</dbReference>
<evidence type="ECO:0000256" key="2">
    <source>
        <dbReference type="ARBA" id="ARBA00022803"/>
    </source>
</evidence>
<dbReference type="InterPro" id="IPR011990">
    <property type="entry name" value="TPR-like_helical_dom_sf"/>
</dbReference>
<dbReference type="NCBIfam" id="TIGR02521">
    <property type="entry name" value="type_IV_pilW"/>
    <property type="match status" value="1"/>
</dbReference>
<accession>A0ABU5IJV6</accession>
<dbReference type="Proteomes" id="UP001293718">
    <property type="component" value="Unassembled WGS sequence"/>
</dbReference>
<proteinExistence type="predicted"/>
<dbReference type="PANTHER" id="PTHR44858">
    <property type="entry name" value="TETRATRICOPEPTIDE REPEAT PROTEIN 6"/>
    <property type="match status" value="1"/>
</dbReference>
<feature type="chain" id="PRO_5045372447" evidence="4">
    <location>
        <begin position="27"/>
        <end position="259"/>
    </location>
</feature>
<protein>
    <submittedName>
        <fullName evidence="5">Type IV pilus biogenesis/stability protein PilW</fullName>
    </submittedName>
</protein>
<evidence type="ECO:0000256" key="4">
    <source>
        <dbReference type="SAM" id="SignalP"/>
    </source>
</evidence>
<feature type="signal peptide" evidence="4">
    <location>
        <begin position="1"/>
        <end position="26"/>
    </location>
</feature>
<keyword evidence="6" id="KW-1185">Reference proteome</keyword>
<dbReference type="Pfam" id="PF14559">
    <property type="entry name" value="TPR_19"/>
    <property type="match status" value="2"/>
</dbReference>
<sequence>MSAAFPRLLLTGLLAGAVLLAGCATTAPQGQQTEAAQRRAQARLELASAYLENGQARTALEEVDKALAADAQSAPAHDLRGLALASLGRAGEAQASFERALQLDARDAGAMHNFGWFLCQQQRWDEAQAWLERALAQPGYEGGARSLLALGVCQARAQRWEAAERSLTLALERDPAQAVAALNLAEVLLRQGQAERARVQLQRVSITSAQADAATLWLATRIEHRLGRHAAVEALGRELRQRFPQAPQTLALDQGRFDD</sequence>
<evidence type="ECO:0000313" key="5">
    <source>
        <dbReference type="EMBL" id="MDZ5459178.1"/>
    </source>
</evidence>
<name>A0ABU5IJV6_9BURK</name>
<keyword evidence="2 3" id="KW-0802">TPR repeat</keyword>
<dbReference type="SMART" id="SM00028">
    <property type="entry name" value="TPR"/>
    <property type="match status" value="5"/>
</dbReference>
<evidence type="ECO:0000256" key="1">
    <source>
        <dbReference type="ARBA" id="ARBA00022737"/>
    </source>
</evidence>
<reference evidence="5 6" key="1">
    <citation type="submission" date="2023-11" db="EMBL/GenBank/DDBJ databases">
        <title>Draft genome of Azohydromonas lata strain H1 (DSM1123), a polyhydroxyalkanoate producer.</title>
        <authorList>
            <person name="Traversa D."/>
            <person name="D'Addabbo P."/>
            <person name="Pazzani C."/>
            <person name="Manzari C."/>
            <person name="Chiara M."/>
            <person name="Scrascia M."/>
        </authorList>
    </citation>
    <scope>NUCLEOTIDE SEQUENCE [LARGE SCALE GENOMIC DNA]</scope>
    <source>
        <strain evidence="5 6">H1</strain>
    </source>
</reference>
<evidence type="ECO:0000256" key="3">
    <source>
        <dbReference type="PROSITE-ProRule" id="PRU00339"/>
    </source>
</evidence>
<dbReference type="PROSITE" id="PS50005">
    <property type="entry name" value="TPR"/>
    <property type="match status" value="2"/>
</dbReference>
<gene>
    <name evidence="5" type="primary">pilW</name>
    <name evidence="5" type="ORF">SM757_21600</name>
</gene>
<dbReference type="SUPFAM" id="SSF48452">
    <property type="entry name" value="TPR-like"/>
    <property type="match status" value="1"/>
</dbReference>
<comment type="caution">
    <text evidence="5">The sequence shown here is derived from an EMBL/GenBank/DDBJ whole genome shotgun (WGS) entry which is preliminary data.</text>
</comment>